<evidence type="ECO:0000256" key="4">
    <source>
        <dbReference type="ARBA" id="ARBA00023157"/>
    </source>
</evidence>
<feature type="disulfide bond" evidence="5">
    <location>
        <begin position="169"/>
        <end position="178"/>
    </location>
</feature>
<keyword evidence="7" id="KW-0472">Membrane</keyword>
<proteinExistence type="predicted"/>
<evidence type="ECO:0000313" key="10">
    <source>
        <dbReference type="Proteomes" id="UP000283509"/>
    </source>
</evidence>
<evidence type="ECO:0000256" key="1">
    <source>
        <dbReference type="ARBA" id="ARBA00022536"/>
    </source>
</evidence>
<feature type="domain" description="EGF-like" evidence="8">
    <location>
        <begin position="143"/>
        <end position="179"/>
    </location>
</feature>
<dbReference type="STRING" id="6689.A0A423T296"/>
<sequence length="531" mass="56315">MSSLTQRQSHFRYRATHQFPLPFLLIACVEDIRVSGRPLPLPPAVNGTRWGQVTTLEHLEKGCDPPDPCLRTNCNPPLSCHANWDRATCRLSSLFTSGDGERAFESGRSIKVAGHTVALFAVAEDGRRFCGPGRQLVGRTCEDVDECTWQPCLHGGTCENRQPGYVCTCGPDHVGEQCQWAKLPPPHAAGGHPLTAPAAVVALTVSVLILVVLGVVFTIRLHRRRSSRGWAGEGGGNGEGRLKVVKVEAGDKGRKKKRKKILSQRSQEACGLTTGLAAAAAVKGDAAHQTFLELLRLKVPAAEAGLQKTDTDDGASLPVPSCLLGRDAGQHQHHLASADDHNHDRCRSSSSSLQTSVLSSEGSDPVKIFGGSAASHFLPGCLGAMDLLRNLPEGVTTTTWPTKCPEHQLRRSTTCPIALQCPGSHGLPRSNPIDGSTCSTSIARPVESSCSSLRKRPKGDSTRGFYKQSTEGSTCGVLATKTDGSTSVNLQENNPSEIRSLNSQPTGGIITPIPSSVIVSGASSATSITTC</sequence>
<reference evidence="9 10" key="2">
    <citation type="submission" date="2019-01" db="EMBL/GenBank/DDBJ databases">
        <title>The decoding of complex shrimp genome reveals the adaptation for benthos swimmer, frequently molting mechanism and breeding impact on genome.</title>
        <authorList>
            <person name="Sun Y."/>
            <person name="Gao Y."/>
            <person name="Yu Y."/>
        </authorList>
    </citation>
    <scope>NUCLEOTIDE SEQUENCE [LARGE SCALE GENOMIC DNA]</scope>
    <source>
        <tissue evidence="9">Muscle</tissue>
    </source>
</reference>
<dbReference type="PANTHER" id="PTHR12916">
    <property type="entry name" value="CYTOCHROME C OXIDASE POLYPEPTIDE VIC-2"/>
    <property type="match status" value="1"/>
</dbReference>
<evidence type="ECO:0000256" key="6">
    <source>
        <dbReference type="SAM" id="MobiDB-lite"/>
    </source>
</evidence>
<evidence type="ECO:0000256" key="5">
    <source>
        <dbReference type="PROSITE-ProRule" id="PRU00076"/>
    </source>
</evidence>
<dbReference type="AlphaFoldDB" id="A0A423T296"/>
<evidence type="ECO:0000256" key="2">
    <source>
        <dbReference type="ARBA" id="ARBA00022729"/>
    </source>
</evidence>
<dbReference type="PROSITE" id="PS50026">
    <property type="entry name" value="EGF_3"/>
    <property type="match status" value="1"/>
</dbReference>
<dbReference type="PROSITE" id="PS01187">
    <property type="entry name" value="EGF_CA"/>
    <property type="match status" value="1"/>
</dbReference>
<dbReference type="InterPro" id="IPR001881">
    <property type="entry name" value="EGF-like_Ca-bd_dom"/>
</dbReference>
<dbReference type="PROSITE" id="PS00022">
    <property type="entry name" value="EGF_1"/>
    <property type="match status" value="1"/>
</dbReference>
<dbReference type="CDD" id="cd00054">
    <property type="entry name" value="EGF_CA"/>
    <property type="match status" value="1"/>
</dbReference>
<evidence type="ECO:0000313" key="9">
    <source>
        <dbReference type="EMBL" id="ROT70620.1"/>
    </source>
</evidence>
<dbReference type="PANTHER" id="PTHR12916:SF4">
    <property type="entry name" value="UNINFLATABLE, ISOFORM C"/>
    <property type="match status" value="1"/>
</dbReference>
<dbReference type="EMBL" id="QCYY01002404">
    <property type="protein sequence ID" value="ROT70620.1"/>
    <property type="molecule type" value="Genomic_DNA"/>
</dbReference>
<name>A0A423T296_PENVA</name>
<feature type="compositionally biased region" description="Low complexity" evidence="6">
    <location>
        <begin position="348"/>
        <end position="358"/>
    </location>
</feature>
<keyword evidence="7" id="KW-0812">Transmembrane</keyword>
<keyword evidence="7" id="KW-1133">Transmembrane helix</keyword>
<dbReference type="InterPro" id="IPR000742">
    <property type="entry name" value="EGF"/>
</dbReference>
<dbReference type="SMART" id="SM00179">
    <property type="entry name" value="EGF_CA"/>
    <property type="match status" value="1"/>
</dbReference>
<keyword evidence="10" id="KW-1185">Reference proteome</keyword>
<dbReference type="InterPro" id="IPR018097">
    <property type="entry name" value="EGF_Ca-bd_CS"/>
</dbReference>
<dbReference type="SMART" id="SM00181">
    <property type="entry name" value="EGF"/>
    <property type="match status" value="1"/>
</dbReference>
<evidence type="ECO:0000259" key="8">
    <source>
        <dbReference type="PROSITE" id="PS50026"/>
    </source>
</evidence>
<feature type="region of interest" description="Disordered" evidence="6">
    <location>
        <begin position="333"/>
        <end position="358"/>
    </location>
</feature>
<protein>
    <submittedName>
        <fullName evidence="9">Putative neural-cadherin</fullName>
    </submittedName>
</protein>
<dbReference type="Gene3D" id="2.10.25.10">
    <property type="entry name" value="Laminin"/>
    <property type="match status" value="1"/>
</dbReference>
<evidence type="ECO:0000256" key="3">
    <source>
        <dbReference type="ARBA" id="ARBA00022737"/>
    </source>
</evidence>
<dbReference type="InterPro" id="IPR000152">
    <property type="entry name" value="EGF-type_Asp/Asn_hydroxyl_site"/>
</dbReference>
<gene>
    <name evidence="9" type="ORF">C7M84_011084</name>
</gene>
<feature type="transmembrane region" description="Helical" evidence="7">
    <location>
        <begin position="194"/>
        <end position="219"/>
    </location>
</feature>
<dbReference type="PROSITE" id="PS51257">
    <property type="entry name" value="PROKAR_LIPOPROTEIN"/>
    <property type="match status" value="1"/>
</dbReference>
<feature type="compositionally biased region" description="Basic and acidic residues" evidence="6">
    <location>
        <begin position="336"/>
        <end position="347"/>
    </location>
</feature>
<dbReference type="PROSITE" id="PS00010">
    <property type="entry name" value="ASX_HYDROXYL"/>
    <property type="match status" value="1"/>
</dbReference>
<reference evidence="9 10" key="1">
    <citation type="submission" date="2018-04" db="EMBL/GenBank/DDBJ databases">
        <authorList>
            <person name="Zhang X."/>
            <person name="Yuan J."/>
            <person name="Li F."/>
            <person name="Xiang J."/>
        </authorList>
    </citation>
    <scope>NUCLEOTIDE SEQUENCE [LARGE SCALE GENOMIC DNA]</scope>
    <source>
        <tissue evidence="9">Muscle</tissue>
    </source>
</reference>
<organism evidence="9 10">
    <name type="scientific">Penaeus vannamei</name>
    <name type="common">Whiteleg shrimp</name>
    <name type="synonym">Litopenaeus vannamei</name>
    <dbReference type="NCBI Taxonomy" id="6689"/>
    <lineage>
        <taxon>Eukaryota</taxon>
        <taxon>Metazoa</taxon>
        <taxon>Ecdysozoa</taxon>
        <taxon>Arthropoda</taxon>
        <taxon>Crustacea</taxon>
        <taxon>Multicrustacea</taxon>
        <taxon>Malacostraca</taxon>
        <taxon>Eumalacostraca</taxon>
        <taxon>Eucarida</taxon>
        <taxon>Decapoda</taxon>
        <taxon>Dendrobranchiata</taxon>
        <taxon>Penaeoidea</taxon>
        <taxon>Penaeidae</taxon>
        <taxon>Penaeus</taxon>
    </lineage>
</organism>
<dbReference type="OrthoDB" id="6370211at2759"/>
<dbReference type="SUPFAM" id="SSF57196">
    <property type="entry name" value="EGF/Laminin"/>
    <property type="match status" value="1"/>
</dbReference>
<evidence type="ECO:0000256" key="7">
    <source>
        <dbReference type="SAM" id="Phobius"/>
    </source>
</evidence>
<keyword evidence="1 5" id="KW-0245">EGF-like domain</keyword>
<comment type="caution">
    <text evidence="9">The sequence shown here is derived from an EMBL/GenBank/DDBJ whole genome shotgun (WGS) entry which is preliminary data.</text>
</comment>
<keyword evidence="3" id="KW-0677">Repeat</keyword>
<keyword evidence="4 5" id="KW-1015">Disulfide bond</keyword>
<comment type="caution">
    <text evidence="5">Lacks conserved residue(s) required for the propagation of feature annotation.</text>
</comment>
<dbReference type="GO" id="GO:0005509">
    <property type="term" value="F:calcium ion binding"/>
    <property type="evidence" value="ECO:0007669"/>
    <property type="project" value="InterPro"/>
</dbReference>
<dbReference type="Proteomes" id="UP000283509">
    <property type="component" value="Unassembled WGS sequence"/>
</dbReference>
<accession>A0A423T296</accession>
<keyword evidence="2" id="KW-0732">Signal</keyword>